<evidence type="ECO:0000256" key="2">
    <source>
        <dbReference type="ARBA" id="ARBA00022801"/>
    </source>
</evidence>
<dbReference type="GO" id="GO:0016787">
    <property type="term" value="F:hydrolase activity"/>
    <property type="evidence" value="ECO:0007669"/>
    <property type="project" value="UniProtKB-KW"/>
</dbReference>
<reference evidence="5 6" key="1">
    <citation type="submission" date="2016-10" db="EMBL/GenBank/DDBJ databases">
        <authorList>
            <person name="de Groot N.N."/>
        </authorList>
    </citation>
    <scope>NUCLEOTIDE SEQUENCE [LARGE SCALE GENOMIC DNA]</scope>
    <source>
        <strain evidence="5 6">CGMCC 1.5012</strain>
    </source>
</reference>
<accession>A0A1G9Y6V1</accession>
<dbReference type="PANTHER" id="PTHR35372">
    <property type="entry name" value="ATP BINDING PROTEIN-RELATED"/>
    <property type="match status" value="1"/>
</dbReference>
<dbReference type="InterPro" id="IPR014818">
    <property type="entry name" value="Phage/plasmid_primase_P4_C"/>
</dbReference>
<proteinExistence type="predicted"/>
<evidence type="ECO:0000313" key="5">
    <source>
        <dbReference type="EMBL" id="SDN04807.1"/>
    </source>
</evidence>
<dbReference type="OrthoDB" id="9763644at2"/>
<feature type="domain" description="SF3 helicase" evidence="4">
    <location>
        <begin position="469"/>
        <end position="628"/>
    </location>
</feature>
<dbReference type="SUPFAM" id="SSF52540">
    <property type="entry name" value="P-loop containing nucleoside triphosphate hydrolases"/>
    <property type="match status" value="1"/>
</dbReference>
<protein>
    <submittedName>
        <fullName evidence="5">Phage/plasmid primase, P4 family, C-terminal domain-containing protein</fullName>
    </submittedName>
</protein>
<dbReference type="Proteomes" id="UP000199182">
    <property type="component" value="Unassembled WGS sequence"/>
</dbReference>
<dbReference type="NCBIfam" id="TIGR01613">
    <property type="entry name" value="primase_Cterm"/>
    <property type="match status" value="1"/>
</dbReference>
<dbReference type="InterPro" id="IPR006500">
    <property type="entry name" value="Helicase_put_C_phage/plasmid"/>
</dbReference>
<dbReference type="Pfam" id="PF19263">
    <property type="entry name" value="DUF5906"/>
    <property type="match status" value="1"/>
</dbReference>
<evidence type="ECO:0000313" key="6">
    <source>
        <dbReference type="Proteomes" id="UP000199182"/>
    </source>
</evidence>
<name>A0A1G9Y6V1_9FIRM</name>
<dbReference type="InterPro" id="IPR014820">
    <property type="entry name" value="PriCT_1"/>
</dbReference>
<organism evidence="5 6">
    <name type="scientific">Acetanaerobacterium elongatum</name>
    <dbReference type="NCBI Taxonomy" id="258515"/>
    <lineage>
        <taxon>Bacteria</taxon>
        <taxon>Bacillati</taxon>
        <taxon>Bacillota</taxon>
        <taxon>Clostridia</taxon>
        <taxon>Eubacteriales</taxon>
        <taxon>Oscillospiraceae</taxon>
        <taxon>Acetanaerobacterium</taxon>
    </lineage>
</organism>
<evidence type="ECO:0000256" key="1">
    <source>
        <dbReference type="ARBA" id="ARBA00022741"/>
    </source>
</evidence>
<gene>
    <name evidence="5" type="ORF">SAMN05192585_11034</name>
</gene>
<keyword evidence="6" id="KW-1185">Reference proteome</keyword>
<dbReference type="GO" id="GO:0005524">
    <property type="term" value="F:ATP binding"/>
    <property type="evidence" value="ECO:0007669"/>
    <property type="project" value="UniProtKB-KW"/>
</dbReference>
<evidence type="ECO:0000259" key="4">
    <source>
        <dbReference type="PROSITE" id="PS51206"/>
    </source>
</evidence>
<keyword evidence="3" id="KW-0067">ATP-binding</keyword>
<sequence>MFTLYHSDFIGNPGNCSYPYKVEITDSASLAAAVGRDYVCAEYKNNYRNGDNFIGSDCLPVDCDNDHSENPEDWILPADVMEAFPGVTFAVHYSRSNMREKNGKPARPKFHVLFPIDHITDAACYSDMKKLVNAIFPYFDTKALDAARFFFGTNSPEVEIYEGGMNLSEFLESDDFDVDMTSGHHANQVIPEGSRNATMSRFAGRVIKKYGDGDAAYQCFLEEAAKCSPPLGEQELFTIWHSAQRFFAKVQQQDGYVPPEVYNDPVSYKPGDYSDVGQAEVLAKYFSCGLRYSPATHFIRYNEHYWQESEPGAQAVAHELTRRQLTEATKDLQSAMKLLMENGGQEIVENTSKSKAESLMNNAQLEAYRDFLAAKVYQSFAIRRRDSKNITATLKESHPMLEISPRDLDADCFLLCTPAATYDLRKGMAGAREHSPEDFITKMTSVSPSDKCEQLWLDSLNLIFCSNQELIDYVQMICGLAAIGKVYVEALIIAYGGGRNGKSTFWNAVSRVLGLYSGNISADTLTVGCRRNIKPEMAEVKGKRLLIAAEMQEGARLNDSTVKQLCSTDDVFAEKKYKDPFSFTPCHTLVLYTNHLPKVSASDDGIWRRLIVIPFDAKIEGSSDIKNYGEYLYQNAGESILAWIIDGAKKVIALDYKIPVPECVQKAIAEYRAQNDWFGHFLEDKCELGASFRESSSALYQTYRNYCIDTNEYIRSTTDFYAALEAAGYGRIKAKNKRFFTGLRLKIDDGDFEDFLN</sequence>
<dbReference type="InterPro" id="IPR051620">
    <property type="entry name" value="ORF904-like_C"/>
</dbReference>
<keyword evidence="2" id="KW-0378">Hydrolase</keyword>
<dbReference type="InterPro" id="IPR014015">
    <property type="entry name" value="Helicase_SF3_DNA-vir"/>
</dbReference>
<dbReference type="InterPro" id="IPR027417">
    <property type="entry name" value="P-loop_NTPase"/>
</dbReference>
<dbReference type="RefSeq" id="WP_092639090.1">
    <property type="nucleotide sequence ID" value="NZ_FNID01000010.1"/>
</dbReference>
<dbReference type="PROSITE" id="PS51206">
    <property type="entry name" value="SF3_HELICASE_1"/>
    <property type="match status" value="1"/>
</dbReference>
<keyword evidence="1" id="KW-0547">Nucleotide-binding</keyword>
<dbReference type="SMART" id="SM00885">
    <property type="entry name" value="D5_N"/>
    <property type="match status" value="1"/>
</dbReference>
<dbReference type="EMBL" id="FNID01000010">
    <property type="protein sequence ID" value="SDN04807.1"/>
    <property type="molecule type" value="Genomic_DNA"/>
</dbReference>
<dbReference type="Pfam" id="PF08706">
    <property type="entry name" value="D5_N"/>
    <property type="match status" value="1"/>
</dbReference>
<dbReference type="SMART" id="SM00942">
    <property type="entry name" value="PriCT_1"/>
    <property type="match status" value="1"/>
</dbReference>
<evidence type="ECO:0000256" key="3">
    <source>
        <dbReference type="ARBA" id="ARBA00022840"/>
    </source>
</evidence>
<dbReference type="InterPro" id="IPR045455">
    <property type="entry name" value="NrS-1_pol-like_helicase"/>
</dbReference>
<dbReference type="STRING" id="258515.SAMN05192585_11034"/>
<dbReference type="PANTHER" id="PTHR35372:SF2">
    <property type="entry name" value="SF3 HELICASE DOMAIN-CONTAINING PROTEIN"/>
    <property type="match status" value="1"/>
</dbReference>
<dbReference type="Gene3D" id="3.40.50.300">
    <property type="entry name" value="P-loop containing nucleotide triphosphate hydrolases"/>
    <property type="match status" value="1"/>
</dbReference>
<dbReference type="AlphaFoldDB" id="A0A1G9Y6V1"/>